<gene>
    <name evidence="2" type="primary">AVEN_179210_1</name>
    <name evidence="2" type="ORF">NPIL_292401</name>
</gene>
<feature type="transmembrane region" description="Helical" evidence="1">
    <location>
        <begin position="23"/>
        <end position="49"/>
    </location>
</feature>
<keyword evidence="1" id="KW-0812">Transmembrane</keyword>
<protein>
    <submittedName>
        <fullName evidence="2">DDE-1 domain-containing protein</fullName>
    </submittedName>
</protein>
<dbReference type="InterPro" id="IPR020234">
    <property type="entry name" value="Mite_allergen_group-7"/>
</dbReference>
<evidence type="ECO:0000313" key="2">
    <source>
        <dbReference type="EMBL" id="GFT37242.1"/>
    </source>
</evidence>
<evidence type="ECO:0000313" key="3">
    <source>
        <dbReference type="Proteomes" id="UP000887013"/>
    </source>
</evidence>
<comment type="caution">
    <text evidence="2">The sequence shown here is derived from an EMBL/GenBank/DDBJ whole genome shotgun (WGS) entry which is preliminary data.</text>
</comment>
<dbReference type="Proteomes" id="UP000887013">
    <property type="component" value="Unassembled WGS sequence"/>
</dbReference>
<name>A0A8X6TQX9_NEPPI</name>
<dbReference type="InterPro" id="IPR038602">
    <property type="entry name" value="Mite_allergen_7_sf"/>
</dbReference>
<accession>A0A8X6TQX9</accession>
<sequence length="253" mass="27842">MECNGERWVLDSVDLSGSGSRNVAFSLCVSGIVIEINTMFAAAFALIFLAGNALGSPIANQYVDSILNNALRNEIRAQSMDPAVLGDFNVEFKDKVIIIGNVKGRANFTHGHLAGLSNARRFSECQGPYYSFGARSINCTITFNNLQITYDGKLKYGKMPNVNIKGLANVSNTVIFFEVTQQNPGMRASLKQFLFHQIGSLNIKFSGLGPLNKYVKFLENGFRSFAQATIFNSMSQRYQHALNRAVGMVPFPN</sequence>
<dbReference type="OrthoDB" id="6413711at2759"/>
<keyword evidence="1" id="KW-0472">Membrane</keyword>
<keyword evidence="3" id="KW-1185">Reference proteome</keyword>
<dbReference type="Gene3D" id="3.15.10.50">
    <property type="match status" value="1"/>
</dbReference>
<evidence type="ECO:0000256" key="1">
    <source>
        <dbReference type="SAM" id="Phobius"/>
    </source>
</evidence>
<dbReference type="Pfam" id="PF16984">
    <property type="entry name" value="Grp7_allergen"/>
    <property type="match status" value="1"/>
</dbReference>
<dbReference type="AlphaFoldDB" id="A0A8X6TQX9"/>
<dbReference type="EMBL" id="BMAW01062748">
    <property type="protein sequence ID" value="GFT37242.1"/>
    <property type="molecule type" value="Genomic_DNA"/>
</dbReference>
<keyword evidence="1" id="KW-1133">Transmembrane helix</keyword>
<proteinExistence type="predicted"/>
<reference evidence="2" key="1">
    <citation type="submission" date="2020-08" db="EMBL/GenBank/DDBJ databases">
        <title>Multicomponent nature underlies the extraordinary mechanical properties of spider dragline silk.</title>
        <authorList>
            <person name="Kono N."/>
            <person name="Nakamura H."/>
            <person name="Mori M."/>
            <person name="Yoshida Y."/>
            <person name="Ohtoshi R."/>
            <person name="Malay A.D."/>
            <person name="Moran D.A.P."/>
            <person name="Tomita M."/>
            <person name="Numata K."/>
            <person name="Arakawa K."/>
        </authorList>
    </citation>
    <scope>NUCLEOTIDE SEQUENCE</scope>
</reference>
<organism evidence="2 3">
    <name type="scientific">Nephila pilipes</name>
    <name type="common">Giant wood spider</name>
    <name type="synonym">Nephila maculata</name>
    <dbReference type="NCBI Taxonomy" id="299642"/>
    <lineage>
        <taxon>Eukaryota</taxon>
        <taxon>Metazoa</taxon>
        <taxon>Ecdysozoa</taxon>
        <taxon>Arthropoda</taxon>
        <taxon>Chelicerata</taxon>
        <taxon>Arachnida</taxon>
        <taxon>Araneae</taxon>
        <taxon>Araneomorphae</taxon>
        <taxon>Entelegynae</taxon>
        <taxon>Araneoidea</taxon>
        <taxon>Nephilidae</taxon>
        <taxon>Nephila</taxon>
    </lineage>
</organism>